<comment type="caution">
    <text evidence="1">The sequence shown here is derived from an EMBL/GenBank/DDBJ whole genome shotgun (WGS) entry which is preliminary data.</text>
</comment>
<reference evidence="1" key="1">
    <citation type="submission" date="2023-10" db="EMBL/GenBank/DDBJ databases">
        <title>Genome assembly of Pristionchus species.</title>
        <authorList>
            <person name="Yoshida K."/>
            <person name="Sommer R.J."/>
        </authorList>
    </citation>
    <scope>NUCLEOTIDE SEQUENCE</scope>
    <source>
        <strain evidence="1">RS5133</strain>
    </source>
</reference>
<sequence length="258" mass="30097">MSVPSYNTLVTIIATDGYYTFKDPSFDHRWPISLDARSSCTQKCLERSQFHIECQSVRHENVKSVLIGQDQLSEPFNPGSLYEIRFGALQSAHHLVPISQLENVGDGATIYFDHRGVDHIEEVHKFLIFDIIQLDFLLILLGEITKEHRRKDWRVDGNHFLRYMQFLSLHNQNDVAFTIGRIRIIHQIQLSYTSNHVDEHSTLHSDPIIFDETLFRIDQIIPHNQREGTSQRMKNVEFVRQLVHFVIGWIDVNGDSFE</sequence>
<name>A0AAV5WDN5_9BILA</name>
<accession>A0AAV5WDN5</accession>
<gene>
    <name evidence="1" type="ORF">PFISCL1PPCAC_21274</name>
</gene>
<protein>
    <submittedName>
        <fullName evidence="1">Uncharacterized protein</fullName>
    </submittedName>
</protein>
<evidence type="ECO:0000313" key="1">
    <source>
        <dbReference type="EMBL" id="GMT29977.1"/>
    </source>
</evidence>
<proteinExistence type="predicted"/>
<organism evidence="1 2">
    <name type="scientific">Pristionchus fissidentatus</name>
    <dbReference type="NCBI Taxonomy" id="1538716"/>
    <lineage>
        <taxon>Eukaryota</taxon>
        <taxon>Metazoa</taxon>
        <taxon>Ecdysozoa</taxon>
        <taxon>Nematoda</taxon>
        <taxon>Chromadorea</taxon>
        <taxon>Rhabditida</taxon>
        <taxon>Rhabditina</taxon>
        <taxon>Diplogasteromorpha</taxon>
        <taxon>Diplogasteroidea</taxon>
        <taxon>Neodiplogasteridae</taxon>
        <taxon>Pristionchus</taxon>
    </lineage>
</organism>
<keyword evidence="2" id="KW-1185">Reference proteome</keyword>
<evidence type="ECO:0000313" key="2">
    <source>
        <dbReference type="Proteomes" id="UP001432322"/>
    </source>
</evidence>
<dbReference type="Proteomes" id="UP001432322">
    <property type="component" value="Unassembled WGS sequence"/>
</dbReference>
<dbReference type="AlphaFoldDB" id="A0AAV5WDN5"/>
<dbReference type="EMBL" id="BTSY01000005">
    <property type="protein sequence ID" value="GMT29977.1"/>
    <property type="molecule type" value="Genomic_DNA"/>
</dbReference>